<keyword evidence="1" id="KW-1133">Transmembrane helix</keyword>
<gene>
    <name evidence="2" type="ORF">D9V41_07075</name>
</gene>
<feature type="transmembrane region" description="Helical" evidence="1">
    <location>
        <begin position="245"/>
        <end position="264"/>
    </location>
</feature>
<evidence type="ECO:0000313" key="3">
    <source>
        <dbReference type="Proteomes" id="UP000282515"/>
    </source>
</evidence>
<organism evidence="2 3">
    <name type="scientific">Aeromicrobium phragmitis</name>
    <dbReference type="NCBI Taxonomy" id="2478914"/>
    <lineage>
        <taxon>Bacteria</taxon>
        <taxon>Bacillati</taxon>
        <taxon>Actinomycetota</taxon>
        <taxon>Actinomycetes</taxon>
        <taxon>Propionibacteriales</taxon>
        <taxon>Nocardioidaceae</taxon>
        <taxon>Aeromicrobium</taxon>
    </lineage>
</organism>
<dbReference type="Proteomes" id="UP000282515">
    <property type="component" value="Unassembled WGS sequence"/>
</dbReference>
<protein>
    <submittedName>
        <fullName evidence="2">Uncharacterized protein</fullName>
    </submittedName>
</protein>
<dbReference type="EMBL" id="RDBF01000004">
    <property type="protein sequence ID" value="RLV56193.1"/>
    <property type="molecule type" value="Genomic_DNA"/>
</dbReference>
<keyword evidence="1" id="KW-0812">Transmembrane</keyword>
<dbReference type="InterPro" id="IPR047928">
    <property type="entry name" value="Perm_prefix_1"/>
</dbReference>
<dbReference type="RefSeq" id="WP_121793852.1">
    <property type="nucleotide sequence ID" value="NZ_RDBF01000004.1"/>
</dbReference>
<comment type="caution">
    <text evidence="2">The sequence shown here is derived from an EMBL/GenBank/DDBJ whole genome shotgun (WGS) entry which is preliminary data.</text>
</comment>
<evidence type="ECO:0000313" key="2">
    <source>
        <dbReference type="EMBL" id="RLV56193.1"/>
    </source>
</evidence>
<feature type="transmembrane region" description="Helical" evidence="1">
    <location>
        <begin position="287"/>
        <end position="308"/>
    </location>
</feature>
<name>A0A3L8PNC9_9ACTN</name>
<feature type="transmembrane region" description="Helical" evidence="1">
    <location>
        <begin position="117"/>
        <end position="143"/>
    </location>
</feature>
<accession>A0A3L8PNC9</accession>
<sequence>MSTLTDRYVHAATRFVSAEDERTELALELRERIADTIDDLRARGLAEEQAEWQALSDLGDPLRLAAEYRGRPMQLIGPRYYFIWLRLLVTLLAIVPAAIGVIAALAAAGAREPAGDIIGTGISAALSVALQVAFWTTAVFAFIERAAPDGTEETAWSPEKLPELPDASERHRRNDLVASLVFITTMAALLVWQYVGSPFFDGETRLPILAPDLWPWRGGALLALLALEAGQALWLYRRGWTWPGAIANIAISLAFGGLLVWLFLTDRLLNPAFIEHVGWDQSWVDSATPFVVVATVAIVAWESIDALLKAGRRGRAVSS</sequence>
<dbReference type="AlphaFoldDB" id="A0A3L8PNC9"/>
<feature type="transmembrane region" description="Helical" evidence="1">
    <location>
        <begin position="215"/>
        <end position="236"/>
    </location>
</feature>
<keyword evidence="1" id="KW-0472">Membrane</keyword>
<feature type="transmembrane region" description="Helical" evidence="1">
    <location>
        <begin position="81"/>
        <end position="105"/>
    </location>
</feature>
<dbReference type="NCBIfam" id="NF038403">
    <property type="entry name" value="perm_prefix_1"/>
    <property type="match status" value="1"/>
</dbReference>
<proteinExistence type="predicted"/>
<feature type="transmembrane region" description="Helical" evidence="1">
    <location>
        <begin position="176"/>
        <end position="195"/>
    </location>
</feature>
<evidence type="ECO:0000256" key="1">
    <source>
        <dbReference type="SAM" id="Phobius"/>
    </source>
</evidence>
<reference evidence="2 3" key="1">
    <citation type="submission" date="2018-10" db="EMBL/GenBank/DDBJ databases">
        <title>Aeromicrobium sp. 9W16Y-2 whole genome shotgun sequence.</title>
        <authorList>
            <person name="Li F."/>
        </authorList>
    </citation>
    <scope>NUCLEOTIDE SEQUENCE [LARGE SCALE GENOMIC DNA]</scope>
    <source>
        <strain evidence="2 3">9W16Y-2</strain>
    </source>
</reference>
<keyword evidence="3" id="KW-1185">Reference proteome</keyword>
<dbReference type="OrthoDB" id="3171769at2"/>